<evidence type="ECO:0000313" key="2">
    <source>
        <dbReference type="Proteomes" id="UP000628669"/>
    </source>
</evidence>
<keyword evidence="1" id="KW-0808">Transferase</keyword>
<reference evidence="2" key="1">
    <citation type="submission" date="2021-01" db="EMBL/GenBank/DDBJ databases">
        <title>Genome public.</title>
        <authorList>
            <person name="Liu C."/>
            <person name="Sun Q."/>
        </authorList>
    </citation>
    <scope>NUCLEOTIDE SEQUENCE [LARGE SCALE GENOMIC DNA]</scope>
    <source>
        <strain evidence="2">YIM B02567</strain>
    </source>
</reference>
<dbReference type="GO" id="GO:0016301">
    <property type="term" value="F:kinase activity"/>
    <property type="evidence" value="ECO:0007669"/>
    <property type="project" value="UniProtKB-KW"/>
</dbReference>
<keyword evidence="2" id="KW-1185">Reference proteome</keyword>
<gene>
    <name evidence="1" type="ORF">JHL15_03495</name>
</gene>
<proteinExistence type="predicted"/>
<protein>
    <submittedName>
        <fullName evidence="1">Lipopolysaccharide kinase</fullName>
    </submittedName>
</protein>
<dbReference type="SUPFAM" id="SSF56112">
    <property type="entry name" value="Protein kinase-like (PK-like)"/>
    <property type="match status" value="1"/>
</dbReference>
<dbReference type="Proteomes" id="UP000628669">
    <property type="component" value="Unassembled WGS sequence"/>
</dbReference>
<dbReference type="EMBL" id="JAENHK010000001">
    <property type="protein sequence ID" value="MBK1894814.1"/>
    <property type="molecule type" value="Genomic_DNA"/>
</dbReference>
<name>A0ABS1FRD3_9FLAO</name>
<keyword evidence="1" id="KW-0418">Kinase</keyword>
<comment type="caution">
    <text evidence="1">The sequence shown here is derived from an EMBL/GenBank/DDBJ whole genome shotgun (WGS) entry which is preliminary data.</text>
</comment>
<dbReference type="InterPro" id="IPR011009">
    <property type="entry name" value="Kinase-like_dom_sf"/>
</dbReference>
<evidence type="ECO:0000313" key="1">
    <source>
        <dbReference type="EMBL" id="MBK1894814.1"/>
    </source>
</evidence>
<accession>A0ABS1FRD3</accession>
<dbReference type="RefSeq" id="WP_200242826.1">
    <property type="nucleotide sequence ID" value="NZ_JAENHK010000001.1"/>
</dbReference>
<dbReference type="Pfam" id="PF06293">
    <property type="entry name" value="Kdo"/>
    <property type="match status" value="1"/>
</dbReference>
<sequence length="283" mass="33916">MNLVLTPEYSHYKDEIIRIINNFHSEGTLIGPGSRNIVKSFTLNGKKFNFKSFKQHNFINRHVYKYYRKSKARRSFEYANMLIDKNFHTPQPIAYVEFHDWLGLTNSYYISEQLENIHTLEHVFYSDRPFEDLNEIIKSYTQLIYQLHEEGIEFIDNSPGNFLLEKINDVSRFFMVDLNRMNFHDEFELPKRIKNFSRITNDPKILQLISSEYSLLSGISSDYFLKQIVKAANKLRTKRRIKKVLKFYKYIFKLRPTPKDMIIFSIISFLDFDFDFLLSAQLF</sequence>
<organism evidence="1 2">
    <name type="scientific">Chryseobacterium paridis</name>
    <dbReference type="NCBI Taxonomy" id="2800328"/>
    <lineage>
        <taxon>Bacteria</taxon>
        <taxon>Pseudomonadati</taxon>
        <taxon>Bacteroidota</taxon>
        <taxon>Flavobacteriia</taxon>
        <taxon>Flavobacteriales</taxon>
        <taxon>Weeksellaceae</taxon>
        <taxon>Chryseobacterium group</taxon>
        <taxon>Chryseobacterium</taxon>
    </lineage>
</organism>